<feature type="compositionally biased region" description="Basic residues" evidence="1">
    <location>
        <begin position="522"/>
        <end position="533"/>
    </location>
</feature>
<keyword evidence="2" id="KW-0472">Membrane</keyword>
<evidence type="ECO:0000313" key="3">
    <source>
        <dbReference type="EMBL" id="KKN16133.1"/>
    </source>
</evidence>
<name>A0A0F9RFV7_9ZZZZ</name>
<protein>
    <submittedName>
        <fullName evidence="3">Uncharacterized protein</fullName>
    </submittedName>
</protein>
<keyword evidence="2" id="KW-1133">Transmembrane helix</keyword>
<evidence type="ECO:0000256" key="2">
    <source>
        <dbReference type="SAM" id="Phobius"/>
    </source>
</evidence>
<keyword evidence="2" id="KW-0812">Transmembrane</keyword>
<evidence type="ECO:0000256" key="1">
    <source>
        <dbReference type="SAM" id="MobiDB-lite"/>
    </source>
</evidence>
<feature type="region of interest" description="Disordered" evidence="1">
    <location>
        <begin position="546"/>
        <end position="568"/>
    </location>
</feature>
<reference evidence="3" key="1">
    <citation type="journal article" date="2015" name="Nature">
        <title>Complex archaea that bridge the gap between prokaryotes and eukaryotes.</title>
        <authorList>
            <person name="Spang A."/>
            <person name="Saw J.H."/>
            <person name="Jorgensen S.L."/>
            <person name="Zaremba-Niedzwiedzka K."/>
            <person name="Martijn J."/>
            <person name="Lind A.E."/>
            <person name="van Eijk R."/>
            <person name="Schleper C."/>
            <person name="Guy L."/>
            <person name="Ettema T.J."/>
        </authorList>
    </citation>
    <scope>NUCLEOTIDE SEQUENCE</scope>
</reference>
<dbReference type="AlphaFoldDB" id="A0A0F9RFV7"/>
<feature type="region of interest" description="Disordered" evidence="1">
    <location>
        <begin position="516"/>
        <end position="535"/>
    </location>
</feature>
<dbReference type="EMBL" id="LAZR01003644">
    <property type="protein sequence ID" value="KKN16133.1"/>
    <property type="molecule type" value="Genomic_DNA"/>
</dbReference>
<proteinExistence type="predicted"/>
<feature type="compositionally biased region" description="Basic residues" evidence="1">
    <location>
        <begin position="559"/>
        <end position="568"/>
    </location>
</feature>
<organism evidence="3">
    <name type="scientific">marine sediment metagenome</name>
    <dbReference type="NCBI Taxonomy" id="412755"/>
    <lineage>
        <taxon>unclassified sequences</taxon>
        <taxon>metagenomes</taxon>
        <taxon>ecological metagenomes</taxon>
    </lineage>
</organism>
<sequence>MREKQNNKKILILFISLCFLINFLIPSSNLQNNRFNDEIKGVFDNPNVAATPSPLPYSAISQNSTSIYRLFESINFTIDTSSYSGEANYTIMQVMFTNGSLINYTQNFVGDFKFYYEFKPTYEAPLGFQNVSFLIYNVSGVLLNNHTTYTNFTIKTNYMANFNQNEYIIGDTLSADLALNDFGAYHFQWNITVVDNINESTQKNLLNLENNLYHFSFNIDNNTFQQINKIYYLKVNISNNITNKIRAAYFPFRIGNSNPLINSTLKLTPEEVFRTDECEISLNVTDLETASEDLNLVMYLYDSEGELTLELPIPYVSNNSFSETFNIPYNKPIGVYRVNITATDENGGSTSKITTLTVKNNLPEIHSYLINGISMNQSISIAYGKNLVFTFNVSDVEGVAFVKVALLNKNDEWYNITKTYDGINTEITIRTVELITGSWIVYLYVYDSDGAIISLTDGFNQAPQEIRIIADIISDFIPWISLFIGLSIGILIGIGSIFKYAKSKYRSSTVRTQKKPQIPSKKALKKKAIKPKPKQIPVDLDEVTISESETEKDQEKERVTKRKIKRKL</sequence>
<gene>
    <name evidence="3" type="ORF">LCGC14_0978950</name>
</gene>
<comment type="caution">
    <text evidence="3">The sequence shown here is derived from an EMBL/GenBank/DDBJ whole genome shotgun (WGS) entry which is preliminary data.</text>
</comment>
<accession>A0A0F9RFV7</accession>
<feature type="transmembrane region" description="Helical" evidence="2">
    <location>
        <begin position="476"/>
        <end position="498"/>
    </location>
</feature>
<feature type="compositionally biased region" description="Basic and acidic residues" evidence="1">
    <location>
        <begin position="549"/>
        <end position="558"/>
    </location>
</feature>